<comment type="subcellular location">
    <subcellularLocation>
        <location evidence="1">Secreted</location>
    </subcellularLocation>
</comment>
<dbReference type="SUPFAM" id="SSF51120">
    <property type="entry name" value="beta-Roll"/>
    <property type="match status" value="3"/>
</dbReference>
<dbReference type="PANTHER" id="PTHR38340">
    <property type="entry name" value="S-LAYER PROTEIN"/>
    <property type="match status" value="1"/>
</dbReference>
<dbReference type="InterPro" id="IPR050557">
    <property type="entry name" value="RTX_toxin/Mannuronan_C5-epim"/>
</dbReference>
<comment type="caution">
    <text evidence="4">The sequence shown here is derived from an EMBL/GenBank/DDBJ whole genome shotgun (WGS) entry which is preliminary data.</text>
</comment>
<keyword evidence="5" id="KW-1185">Reference proteome</keyword>
<evidence type="ECO:0000313" key="5">
    <source>
        <dbReference type="Proteomes" id="UP001560019"/>
    </source>
</evidence>
<keyword evidence="2" id="KW-0964">Secreted</keyword>
<dbReference type="RefSeq" id="WP_125408404.1">
    <property type="nucleotide sequence ID" value="NZ_JBEHHI010000001.1"/>
</dbReference>
<dbReference type="Proteomes" id="UP001560019">
    <property type="component" value="Unassembled WGS sequence"/>
</dbReference>
<gene>
    <name evidence="4" type="ORF">Ga0609869_001396</name>
</gene>
<accession>A0ABV3XRU1</accession>
<proteinExistence type="predicted"/>
<dbReference type="Pfam" id="PF00353">
    <property type="entry name" value="HemolysinCabind"/>
    <property type="match status" value="4"/>
</dbReference>
<dbReference type="EMBL" id="JBEHHI010000001">
    <property type="protein sequence ID" value="MEX5728043.1"/>
    <property type="molecule type" value="Genomic_DNA"/>
</dbReference>
<feature type="region of interest" description="Disordered" evidence="3">
    <location>
        <begin position="511"/>
        <end position="562"/>
    </location>
</feature>
<dbReference type="InterPro" id="IPR001343">
    <property type="entry name" value="Hemolysn_Ca-bd"/>
</dbReference>
<protein>
    <submittedName>
        <fullName evidence="4">Ca2+-binding RTX toxin-like protein</fullName>
    </submittedName>
</protein>
<dbReference type="InterPro" id="IPR018511">
    <property type="entry name" value="Hemolysin-typ_Ca-bd_CS"/>
</dbReference>
<organism evidence="4 5">
    <name type="scientific">Rhodovulum iodosum</name>
    <dbReference type="NCBI Taxonomy" id="68291"/>
    <lineage>
        <taxon>Bacteria</taxon>
        <taxon>Pseudomonadati</taxon>
        <taxon>Pseudomonadota</taxon>
        <taxon>Alphaproteobacteria</taxon>
        <taxon>Rhodobacterales</taxon>
        <taxon>Paracoccaceae</taxon>
        <taxon>Rhodovulum</taxon>
    </lineage>
</organism>
<dbReference type="PROSITE" id="PS00330">
    <property type="entry name" value="HEMOLYSIN_CALCIUM"/>
    <property type="match status" value="4"/>
</dbReference>
<evidence type="ECO:0000256" key="2">
    <source>
        <dbReference type="ARBA" id="ARBA00022525"/>
    </source>
</evidence>
<dbReference type="Gene3D" id="2.150.10.10">
    <property type="entry name" value="Serralysin-like metalloprotease, C-terminal"/>
    <property type="match status" value="4"/>
</dbReference>
<evidence type="ECO:0000256" key="1">
    <source>
        <dbReference type="ARBA" id="ARBA00004613"/>
    </source>
</evidence>
<reference evidence="4 5" key="1">
    <citation type="submission" date="2024-06" db="EMBL/GenBank/DDBJ databases">
        <title>Genome of Rhodovulum iodosum, a marine photoferrotroph.</title>
        <authorList>
            <person name="Bianchini G."/>
            <person name="Nikeleit V."/>
            <person name="Kappler A."/>
            <person name="Bryce C."/>
            <person name="Sanchez-Baracaldo P."/>
        </authorList>
    </citation>
    <scope>NUCLEOTIDE SEQUENCE [LARGE SCALE GENOMIC DNA]</scope>
    <source>
        <strain evidence="4 5">UT/N1</strain>
    </source>
</reference>
<dbReference type="PANTHER" id="PTHR38340:SF1">
    <property type="entry name" value="S-LAYER PROTEIN"/>
    <property type="match status" value="1"/>
</dbReference>
<evidence type="ECO:0000313" key="4">
    <source>
        <dbReference type="EMBL" id="MEX5728043.1"/>
    </source>
</evidence>
<sequence>MVGFAHVATLATDPVAPDEAADAPGTVTGLADLDIVWSAAGPVLYAAALNVGGIAAFRIGAAGPAAALDAVPFGGGAARPVALDLLADDGRLLCIGRWPGQIGARALADDGRLGGFTALPLTGAEASPVEAVAIGGFLALRAQGAAQVTLYRAAEDGALGLTGRADAAADAATGWGGTLSALGAATAGGAHFLLAGVAGSDQILSYRVGSGGRLALADQTGLADGLGIATPSAIATLPGPDGARVVLGSAGSSTLTVLDLDATGALSARDHVADDLTTRFQGVTALETARCEGWDFVLAAGADDGISLFAVLPDGRLIHMASRADDAATGLQNVSALAAVAQGGGLQVFAASESEAGVTQLSVDLSGLGVVATGGSGAETVTGTAGDDILVAGSGDNRLRGGAGADLFVFAPGAETSSGRIGTILDYAPGQDRIDLSAFPLMHGLARLEVAATADGARLWLGESWLSVKSASGARLDADDFTDADVVNVTRHALANPEGIEADLPDPLAEEAAGTGEEAPPRAPTTPAGREGRVLTGTGGPDDLRGSDGGDTLFGAGGDDRLQGGGGDDALYGGDGCDLLNGGPGDDLIFGGVSAFDRRDTIHGGAGDDRIEAGHGNDLVYGMGGADTIAGGFGADELHGQDGDDTITGSACSDLVFGGNGDDFINGGFGFDRINGGAGADAFYHLGIADHGSDWVQDYSAADGDVLLFGQGAAAAVQFGVSLAETPRAGAPGVAEAFVIYRPTGQVIWALVDGGGEDHLTLQIAGSDATFDLV</sequence>
<evidence type="ECO:0000256" key="3">
    <source>
        <dbReference type="SAM" id="MobiDB-lite"/>
    </source>
</evidence>
<dbReference type="InterPro" id="IPR011049">
    <property type="entry name" value="Serralysin-like_metalloprot_C"/>
</dbReference>
<name>A0ABV3XRU1_9RHOB</name>
<dbReference type="Gene3D" id="2.130.10.10">
    <property type="entry name" value="YVTN repeat-like/Quinoprotein amine dehydrogenase"/>
    <property type="match status" value="1"/>
</dbReference>
<dbReference type="PRINTS" id="PR00313">
    <property type="entry name" value="CABNDNGRPT"/>
</dbReference>
<dbReference type="InterPro" id="IPR015943">
    <property type="entry name" value="WD40/YVTN_repeat-like_dom_sf"/>
</dbReference>